<dbReference type="SUPFAM" id="SSF53850">
    <property type="entry name" value="Periplasmic binding protein-like II"/>
    <property type="match status" value="1"/>
</dbReference>
<dbReference type="PANTHER" id="PTHR30290">
    <property type="entry name" value="PERIPLASMIC BINDING COMPONENT OF ABC TRANSPORTER"/>
    <property type="match status" value="1"/>
</dbReference>
<protein>
    <recommendedName>
        <fullName evidence="5">Solute-binding protein family 5 domain-containing protein</fullName>
    </recommendedName>
</protein>
<dbReference type="Proteomes" id="UP000248724">
    <property type="component" value="Unassembled WGS sequence"/>
</dbReference>
<dbReference type="PROSITE" id="PS51257">
    <property type="entry name" value="PROKAR_LIPOPROTEIN"/>
    <property type="match status" value="1"/>
</dbReference>
<dbReference type="Pfam" id="PF00496">
    <property type="entry name" value="SBP_bac_5"/>
    <property type="match status" value="1"/>
</dbReference>
<accession>A0A2W6A115</accession>
<dbReference type="Gene3D" id="3.40.190.10">
    <property type="entry name" value="Periplasmic binding protein-like II"/>
    <property type="match status" value="1"/>
</dbReference>
<dbReference type="EMBL" id="QHBU01000218">
    <property type="protein sequence ID" value="PZR79198.1"/>
    <property type="molecule type" value="Genomic_DNA"/>
</dbReference>
<dbReference type="InterPro" id="IPR030678">
    <property type="entry name" value="Peptide/Ni-bd"/>
</dbReference>
<dbReference type="AlphaFoldDB" id="A0A2W6A115"/>
<dbReference type="GO" id="GO:0043190">
    <property type="term" value="C:ATP-binding cassette (ABC) transporter complex"/>
    <property type="evidence" value="ECO:0007669"/>
    <property type="project" value="InterPro"/>
</dbReference>
<dbReference type="GO" id="GO:0015833">
    <property type="term" value="P:peptide transport"/>
    <property type="evidence" value="ECO:0007669"/>
    <property type="project" value="TreeGrafter"/>
</dbReference>
<evidence type="ECO:0000313" key="6">
    <source>
        <dbReference type="EMBL" id="PZR79198.1"/>
    </source>
</evidence>
<evidence type="ECO:0000256" key="3">
    <source>
        <dbReference type="ARBA" id="ARBA00022729"/>
    </source>
</evidence>
<gene>
    <name evidence="6" type="ORF">DLM65_11285</name>
</gene>
<evidence type="ECO:0000256" key="2">
    <source>
        <dbReference type="ARBA" id="ARBA00005695"/>
    </source>
</evidence>
<comment type="similarity">
    <text evidence="2">Belongs to the bacterial solute-binding protein 5 family.</text>
</comment>
<reference evidence="6 7" key="1">
    <citation type="journal article" date="2017" name="Nature">
        <title>Atmospheric trace gases support primary production in Antarctic desert surface soil.</title>
        <authorList>
            <person name="Ji M."/>
            <person name="Greening C."/>
            <person name="Vanwonterghem I."/>
            <person name="Carere C.R."/>
            <person name="Bay S.K."/>
            <person name="Steen J.A."/>
            <person name="Montgomery K."/>
            <person name="Lines T."/>
            <person name="Beardall J."/>
            <person name="van Dorst J."/>
            <person name="Snape I."/>
            <person name="Stott M.B."/>
            <person name="Hugenholtz P."/>
            <person name="Ferrari B.C."/>
        </authorList>
    </citation>
    <scope>NUCLEOTIDE SEQUENCE [LARGE SCALE GENOMIC DNA]</scope>
    <source>
        <strain evidence="6">RRmetagenome_bin12</strain>
    </source>
</reference>
<dbReference type="PIRSF" id="PIRSF002741">
    <property type="entry name" value="MppA"/>
    <property type="match status" value="1"/>
</dbReference>
<comment type="caution">
    <text evidence="6">The sequence shown here is derived from an EMBL/GenBank/DDBJ whole genome shotgun (WGS) entry which is preliminary data.</text>
</comment>
<comment type="subcellular location">
    <subcellularLocation>
        <location evidence="1">Cell membrane</location>
        <topology evidence="1">Lipid-anchor</topology>
    </subcellularLocation>
</comment>
<dbReference type="InterPro" id="IPR023765">
    <property type="entry name" value="SBP_5_CS"/>
</dbReference>
<dbReference type="PROSITE" id="PS01040">
    <property type="entry name" value="SBP_BACTERIAL_5"/>
    <property type="match status" value="1"/>
</dbReference>
<feature type="domain" description="Solute-binding protein family 5" evidence="5">
    <location>
        <begin position="86"/>
        <end position="488"/>
    </location>
</feature>
<dbReference type="GO" id="GO:0042597">
    <property type="term" value="C:periplasmic space"/>
    <property type="evidence" value="ECO:0007669"/>
    <property type="project" value="UniProtKB-ARBA"/>
</dbReference>
<keyword evidence="3 4" id="KW-0732">Signal</keyword>
<dbReference type="InterPro" id="IPR000914">
    <property type="entry name" value="SBP_5_dom"/>
</dbReference>
<evidence type="ECO:0000256" key="1">
    <source>
        <dbReference type="ARBA" id="ARBA00004193"/>
    </source>
</evidence>
<dbReference type="GO" id="GO:1904680">
    <property type="term" value="F:peptide transmembrane transporter activity"/>
    <property type="evidence" value="ECO:0007669"/>
    <property type="project" value="TreeGrafter"/>
</dbReference>
<dbReference type="InterPro" id="IPR039424">
    <property type="entry name" value="SBP_5"/>
</dbReference>
<evidence type="ECO:0000259" key="5">
    <source>
        <dbReference type="Pfam" id="PF00496"/>
    </source>
</evidence>
<name>A0A2W6A115_9BACT</name>
<organism evidence="6 7">
    <name type="scientific">Candidatus Aeolococcus gillhamiae</name>
    <dbReference type="NCBI Taxonomy" id="3127015"/>
    <lineage>
        <taxon>Bacteria</taxon>
        <taxon>Bacillati</taxon>
        <taxon>Candidatus Dormiibacterota</taxon>
        <taxon>Candidatus Dormibacteria</taxon>
        <taxon>Candidatus Aeolococcales</taxon>
        <taxon>Candidatus Aeolococcaceae</taxon>
        <taxon>Candidatus Aeolococcus</taxon>
    </lineage>
</organism>
<evidence type="ECO:0000256" key="4">
    <source>
        <dbReference type="SAM" id="SignalP"/>
    </source>
</evidence>
<sequence>MRRPARTLITLLAMAVVATACSSAKKPVTDGSSKGGAPVKGGALVVGLSSLPAQGSLNPAVNTQGGMQQAAGLLFNGLVEIDDHANPVPELATKWNIADGGRTYGLTLRDGVKFHDGTLLTAADVKWTYEAALLRNHARTQSSIGPALAQPCTKAPDPPSCPSIEATEASSGQPAKVVFRFAQPYAPLLQQLTHTDGTILPKHIWDGKPPPTAAQPWPQGQDPVGTGPFKFASQDATQIVFDRNPDYFRSPEPYLDRVVQRAIPTPAAQVQALGAGEIDWLWGVNGQDLPRLRSNPNVEVVTGSQSAGGSTNCVLKLVFNLWERAAKPAQVSAGGVGPNAILGDVRVRQAIAHSLKTDEYVQKVLQNDGGRLATGPISSQMGWAHADDPIRGFDQGQAARLLDEAGWTSPGPGQTRAKDGKPLEIDMSYFAGQEANLATKIQQDLAPVGVKVDLKQVDAAGKNSLYSSRDFDTMVVSNCQATDPAIGVQRFYVSSAITGAPFTNGAGYKNADVDRAFTQAAQELDQSKRGTLYRQAQDQMAKDLPYLWILETVANRARTKACQGLLAYSGHFAETAYCRR</sequence>
<feature type="chain" id="PRO_5016061012" description="Solute-binding protein family 5 domain-containing protein" evidence="4">
    <location>
        <begin position="21"/>
        <end position="580"/>
    </location>
</feature>
<dbReference type="Gene3D" id="3.10.105.10">
    <property type="entry name" value="Dipeptide-binding Protein, Domain 3"/>
    <property type="match status" value="1"/>
</dbReference>
<evidence type="ECO:0000313" key="7">
    <source>
        <dbReference type="Proteomes" id="UP000248724"/>
    </source>
</evidence>
<feature type="signal peptide" evidence="4">
    <location>
        <begin position="1"/>
        <end position="20"/>
    </location>
</feature>
<proteinExistence type="inferred from homology"/>